<accession>A0A265E9J7</accession>
<reference evidence="3 4" key="1">
    <citation type="submission" date="2017-07" db="EMBL/GenBank/DDBJ databases">
        <title>Shotgun whole genome sequences of three halophilic bacterial isolates.</title>
        <authorList>
            <person name="Pozzo T."/>
            <person name="Higdon S.M."/>
            <person name="Quillaguaman J."/>
        </authorList>
    </citation>
    <scope>NUCLEOTIDE SEQUENCE [LARGE SCALE GENOMIC DNA]</scope>
    <source>
        <strain evidence="3 4">BU-1</strain>
    </source>
</reference>
<dbReference type="Proteomes" id="UP000216682">
    <property type="component" value="Unassembled WGS sequence"/>
</dbReference>
<keyword evidence="1" id="KW-0175">Coiled coil</keyword>
<dbReference type="CDD" id="cd00267">
    <property type="entry name" value="ABC_ATPase"/>
    <property type="match status" value="1"/>
</dbReference>
<evidence type="ECO:0000256" key="1">
    <source>
        <dbReference type="SAM" id="Coils"/>
    </source>
</evidence>
<evidence type="ECO:0000313" key="4">
    <source>
        <dbReference type="Proteomes" id="UP000216682"/>
    </source>
</evidence>
<dbReference type="RefSeq" id="WP_094905717.1">
    <property type="nucleotide sequence ID" value="NZ_NPEZ01000001.1"/>
</dbReference>
<organism evidence="3 4">
    <name type="scientific">Salinicoccus roseus</name>
    <dbReference type="NCBI Taxonomy" id="45670"/>
    <lineage>
        <taxon>Bacteria</taxon>
        <taxon>Bacillati</taxon>
        <taxon>Bacillota</taxon>
        <taxon>Bacilli</taxon>
        <taxon>Bacillales</taxon>
        <taxon>Staphylococcaceae</taxon>
        <taxon>Salinicoccus</taxon>
    </lineage>
</organism>
<dbReference type="EMBL" id="NPEZ01000001">
    <property type="protein sequence ID" value="OZT78254.1"/>
    <property type="molecule type" value="Genomic_DNA"/>
</dbReference>
<evidence type="ECO:0000259" key="2">
    <source>
        <dbReference type="Pfam" id="PF13166"/>
    </source>
</evidence>
<dbReference type="InterPro" id="IPR027417">
    <property type="entry name" value="P-loop_NTPase"/>
</dbReference>
<evidence type="ECO:0000313" key="3">
    <source>
        <dbReference type="EMBL" id="OZT78254.1"/>
    </source>
</evidence>
<dbReference type="GO" id="GO:0006302">
    <property type="term" value="P:double-strand break repair"/>
    <property type="evidence" value="ECO:0007669"/>
    <property type="project" value="TreeGrafter"/>
</dbReference>
<sequence>MIDKVNIFKDHLPNSNITMDFRKNIGKKSEHRGNEFLIFGRNGTGKTTISKAIYEGSRNHYKDSEVEFIKEDQVLSKSDINEDNIFVYNESFLDDTVKFSSNDKLEAIVMLGDQGNYKNKLDIIYERLKKVDQKLKKYKERREAFDKGKELSKVTEFLKGDNNWAGRQRKIVGTRVNPSVNERLIHNIALSKNEGSIDTLNKDFNDLIDQIEKLNHQEDITEFDFPYTFENKLFSKIKETLVRKIEVKESNTKIKKQIEEVFNNLGKNELEESRDYMRQNKDYCRTCFQKISKEQRESVNEEINNLLDNESIRLFEREIDSLIEDLPLPIKPPIYIEVIDKSTFDYLTDSITLFNEEINMIKELLLEKKRNINNEIDLRIDEVQIIYKRLEESKESYNELIENYREDYINLHKWKRKAEVINNSLAYKEISLHYNEYLKKLSIDNFNEYMIEKLNKIEKHLKAKSESLKAKSNQTSIALEQINKSLSIIFYDENRLNLESEDGHYRVKVRNRYVKLPNLSTGERNVIGLSYFFTLLNRDKRLDEKYKDFLLIVLDDPISSFDFENKIGIYNFIRGEIQSILANNDTSQIIITTHDAEAFSSFDKLFSDIKVWNPSLIRGSLNKTILTTNGLITSQKRGDNLYTQQFEDIYNFAIDNDSHDLENYIGNTMRRVFEAYSTFNYKCGIDELRINPDILDKLDNPKEREFFGRFMVRLLLNNESHGQYQAQFYSDTNVFEFLSRDEKIKCARMVIYYLYRLDELHVRRHLKDIEKDELENNIEEWGRYMI</sequence>
<gene>
    <name evidence="3" type="ORF">CFN03_02955</name>
</gene>
<dbReference type="SUPFAM" id="SSF52540">
    <property type="entry name" value="P-loop containing nucleoside triphosphate hydrolases"/>
    <property type="match status" value="1"/>
</dbReference>
<dbReference type="Gene3D" id="3.40.50.300">
    <property type="entry name" value="P-loop containing nucleotide triphosphate hydrolases"/>
    <property type="match status" value="2"/>
</dbReference>
<dbReference type="InterPro" id="IPR026866">
    <property type="entry name" value="CR006_AAA"/>
</dbReference>
<protein>
    <recommendedName>
        <fullName evidence="2">Protein CR006 P-loop domain-containing protein</fullName>
    </recommendedName>
</protein>
<dbReference type="AlphaFoldDB" id="A0A265E9J7"/>
<dbReference type="GO" id="GO:0000731">
    <property type="term" value="P:DNA synthesis involved in DNA repair"/>
    <property type="evidence" value="ECO:0007669"/>
    <property type="project" value="TreeGrafter"/>
</dbReference>
<comment type="caution">
    <text evidence="3">The sequence shown here is derived from an EMBL/GenBank/DDBJ whole genome shotgun (WGS) entry which is preliminary data.</text>
</comment>
<dbReference type="PANTHER" id="PTHR32182:SF0">
    <property type="entry name" value="DNA REPLICATION AND REPAIR PROTEIN RECF"/>
    <property type="match status" value="1"/>
</dbReference>
<feature type="coiled-coil region" evidence="1">
    <location>
        <begin position="380"/>
        <end position="407"/>
    </location>
</feature>
<feature type="domain" description="Protein CR006 P-loop" evidence="2">
    <location>
        <begin position="37"/>
        <end position="726"/>
    </location>
</feature>
<dbReference type="Pfam" id="PF13166">
    <property type="entry name" value="AAA_13"/>
    <property type="match status" value="1"/>
</dbReference>
<name>A0A265E9J7_9STAP</name>
<dbReference type="PANTHER" id="PTHR32182">
    <property type="entry name" value="DNA REPLICATION AND REPAIR PROTEIN RECF"/>
    <property type="match status" value="1"/>
</dbReference>
<proteinExistence type="predicted"/>